<dbReference type="RefSeq" id="WP_067999745.1">
    <property type="nucleotide sequence ID" value="NZ_QQBC01000004.1"/>
</dbReference>
<proteinExistence type="predicted"/>
<organism evidence="2 3">
    <name type="scientific">Nocardia pseudobrasiliensis</name>
    <dbReference type="NCBI Taxonomy" id="45979"/>
    <lineage>
        <taxon>Bacteria</taxon>
        <taxon>Bacillati</taxon>
        <taxon>Actinomycetota</taxon>
        <taxon>Actinomycetes</taxon>
        <taxon>Mycobacteriales</taxon>
        <taxon>Nocardiaceae</taxon>
        <taxon>Nocardia</taxon>
    </lineage>
</organism>
<feature type="transmembrane region" description="Helical" evidence="1">
    <location>
        <begin position="37"/>
        <end position="58"/>
    </location>
</feature>
<name>A0A370I6D5_9NOCA</name>
<gene>
    <name evidence="2" type="ORF">DFR76_10441</name>
</gene>
<keyword evidence="3" id="KW-1185">Reference proteome</keyword>
<evidence type="ECO:0000313" key="3">
    <source>
        <dbReference type="Proteomes" id="UP000254869"/>
    </source>
</evidence>
<feature type="transmembrane region" description="Helical" evidence="1">
    <location>
        <begin position="12"/>
        <end position="31"/>
    </location>
</feature>
<sequence length="118" mass="12485">MGHMPRPVRAAQLMALGMAMLGIVCTASAGWLLGAHLALVIAIAFVPSWLLGLLALAFGAVGNTIRIAAILLAGLNMLWTVPAITAGHPPGWLGPIVSVILIVLLFRRSARQWFEPGW</sequence>
<dbReference type="STRING" id="1210086.GCA_001613105_04010"/>
<comment type="caution">
    <text evidence="2">The sequence shown here is derived from an EMBL/GenBank/DDBJ whole genome shotgun (WGS) entry which is preliminary data.</text>
</comment>
<reference evidence="2 3" key="1">
    <citation type="submission" date="2018-07" db="EMBL/GenBank/DDBJ databases">
        <title>Genomic Encyclopedia of Type Strains, Phase IV (KMG-IV): sequencing the most valuable type-strain genomes for metagenomic binning, comparative biology and taxonomic classification.</title>
        <authorList>
            <person name="Goeker M."/>
        </authorList>
    </citation>
    <scope>NUCLEOTIDE SEQUENCE [LARGE SCALE GENOMIC DNA]</scope>
    <source>
        <strain evidence="2 3">DSM 44290</strain>
    </source>
</reference>
<dbReference type="AlphaFoldDB" id="A0A370I6D5"/>
<keyword evidence="1" id="KW-0812">Transmembrane</keyword>
<dbReference type="Proteomes" id="UP000254869">
    <property type="component" value="Unassembled WGS sequence"/>
</dbReference>
<accession>A0A370I6D5</accession>
<keyword evidence="1" id="KW-1133">Transmembrane helix</keyword>
<evidence type="ECO:0000256" key="1">
    <source>
        <dbReference type="SAM" id="Phobius"/>
    </source>
</evidence>
<keyword evidence="1" id="KW-0472">Membrane</keyword>
<feature type="transmembrane region" description="Helical" evidence="1">
    <location>
        <begin position="90"/>
        <end position="106"/>
    </location>
</feature>
<feature type="transmembrane region" description="Helical" evidence="1">
    <location>
        <begin position="65"/>
        <end position="84"/>
    </location>
</feature>
<evidence type="ECO:0000313" key="2">
    <source>
        <dbReference type="EMBL" id="RDI66295.1"/>
    </source>
</evidence>
<dbReference type="EMBL" id="QQBC01000004">
    <property type="protein sequence ID" value="RDI66295.1"/>
    <property type="molecule type" value="Genomic_DNA"/>
</dbReference>
<protein>
    <submittedName>
        <fullName evidence="2">Uncharacterized protein</fullName>
    </submittedName>
</protein>